<organism evidence="2 3">
    <name type="scientific">Ganoderma sinense ZZ0214-1</name>
    <dbReference type="NCBI Taxonomy" id="1077348"/>
    <lineage>
        <taxon>Eukaryota</taxon>
        <taxon>Fungi</taxon>
        <taxon>Dikarya</taxon>
        <taxon>Basidiomycota</taxon>
        <taxon>Agaricomycotina</taxon>
        <taxon>Agaricomycetes</taxon>
        <taxon>Polyporales</taxon>
        <taxon>Polyporaceae</taxon>
        <taxon>Ganoderma</taxon>
    </lineage>
</organism>
<dbReference type="EMBL" id="AYKW01000016">
    <property type="protein sequence ID" value="PIL30111.1"/>
    <property type="molecule type" value="Genomic_DNA"/>
</dbReference>
<accession>A0A2G8S8M3</accession>
<gene>
    <name evidence="2" type="ORF">GSI_07688</name>
</gene>
<name>A0A2G8S8M3_9APHY</name>
<feature type="compositionally biased region" description="Polar residues" evidence="1">
    <location>
        <begin position="55"/>
        <end position="72"/>
    </location>
</feature>
<evidence type="ECO:0000256" key="1">
    <source>
        <dbReference type="SAM" id="MobiDB-lite"/>
    </source>
</evidence>
<evidence type="ECO:0000313" key="2">
    <source>
        <dbReference type="EMBL" id="PIL30111.1"/>
    </source>
</evidence>
<feature type="compositionally biased region" description="Low complexity" evidence="1">
    <location>
        <begin position="73"/>
        <end position="82"/>
    </location>
</feature>
<dbReference type="Proteomes" id="UP000230002">
    <property type="component" value="Unassembled WGS sequence"/>
</dbReference>
<comment type="caution">
    <text evidence="2">The sequence shown here is derived from an EMBL/GenBank/DDBJ whole genome shotgun (WGS) entry which is preliminary data.</text>
</comment>
<protein>
    <submittedName>
        <fullName evidence="2">Uncharacterized protein</fullName>
    </submittedName>
</protein>
<proteinExistence type="predicted"/>
<dbReference type="AlphaFoldDB" id="A0A2G8S8M3"/>
<evidence type="ECO:0000313" key="3">
    <source>
        <dbReference type="Proteomes" id="UP000230002"/>
    </source>
</evidence>
<reference evidence="2 3" key="1">
    <citation type="journal article" date="2015" name="Sci. Rep.">
        <title>Chromosome-level genome map provides insights into diverse defense mechanisms in the medicinal fungus Ganoderma sinense.</title>
        <authorList>
            <person name="Zhu Y."/>
            <person name="Xu J."/>
            <person name="Sun C."/>
            <person name="Zhou S."/>
            <person name="Xu H."/>
            <person name="Nelson D.R."/>
            <person name="Qian J."/>
            <person name="Song J."/>
            <person name="Luo H."/>
            <person name="Xiang L."/>
            <person name="Li Y."/>
            <person name="Xu Z."/>
            <person name="Ji A."/>
            <person name="Wang L."/>
            <person name="Lu S."/>
            <person name="Hayward A."/>
            <person name="Sun W."/>
            <person name="Li X."/>
            <person name="Schwartz D.C."/>
            <person name="Wang Y."/>
            <person name="Chen S."/>
        </authorList>
    </citation>
    <scope>NUCLEOTIDE SEQUENCE [LARGE SCALE GENOMIC DNA]</scope>
    <source>
        <strain evidence="2 3">ZZ0214-1</strain>
    </source>
</reference>
<feature type="region of interest" description="Disordered" evidence="1">
    <location>
        <begin position="41"/>
        <end position="82"/>
    </location>
</feature>
<keyword evidence="3" id="KW-1185">Reference proteome</keyword>
<sequence>MAGDVDRNVDVGQALASIETVLLGLQLNNIMFILRDITPAEDAPNGEPRVPAHATTGTGHNHPTPSTSTGNPAQSASLLPATAAASAASENLASESLMLAERTLEEFDVQAFVRRLSESTSLPTLQNVIVTIGRPRRCGGRLRSACMGRKDDKALPNVYTGGKVQYKELKADVERRRMDSDRPLTCRDIPTPWPSLASLSRAQYESSTRRGGRGVVGLGLGAFPGVGVPGGM</sequence>